<proteinExistence type="inferred from homology"/>
<feature type="region of interest" description="Disordered" evidence="3">
    <location>
        <begin position="1"/>
        <end position="20"/>
    </location>
</feature>
<organism evidence="4 5">
    <name type="scientific">Orchesella cincta</name>
    <name type="common">Springtail</name>
    <name type="synonym">Podura cincta</name>
    <dbReference type="NCBI Taxonomy" id="48709"/>
    <lineage>
        <taxon>Eukaryota</taxon>
        <taxon>Metazoa</taxon>
        <taxon>Ecdysozoa</taxon>
        <taxon>Arthropoda</taxon>
        <taxon>Hexapoda</taxon>
        <taxon>Collembola</taxon>
        <taxon>Entomobryomorpha</taxon>
        <taxon>Entomobryoidea</taxon>
        <taxon>Orchesellidae</taxon>
        <taxon>Orchesellinae</taxon>
        <taxon>Orchesella</taxon>
    </lineage>
</organism>
<dbReference type="OrthoDB" id="191150at2759"/>
<protein>
    <recommendedName>
        <fullName evidence="2">Phospholipid scramblase</fullName>
    </recommendedName>
</protein>
<dbReference type="InterPro" id="IPR005552">
    <property type="entry name" value="Scramblase"/>
</dbReference>
<evidence type="ECO:0000313" key="4">
    <source>
        <dbReference type="EMBL" id="ODM99008.1"/>
    </source>
</evidence>
<evidence type="ECO:0000256" key="2">
    <source>
        <dbReference type="RuleBase" id="RU363116"/>
    </source>
</evidence>
<dbReference type="EMBL" id="LJIJ01000304">
    <property type="protein sequence ID" value="ODM99008.1"/>
    <property type="molecule type" value="Genomic_DNA"/>
</dbReference>
<evidence type="ECO:0000313" key="5">
    <source>
        <dbReference type="Proteomes" id="UP000094527"/>
    </source>
</evidence>
<comment type="similarity">
    <text evidence="1 2">Belongs to the phospholipid scramblase family.</text>
</comment>
<keyword evidence="2" id="KW-0106">Calcium</keyword>
<gene>
    <name evidence="4" type="ORF">Ocin01_07665</name>
</gene>
<dbReference type="PANTHER" id="PTHR23248">
    <property type="entry name" value="PHOSPHOLIPID SCRAMBLASE-RELATED"/>
    <property type="match status" value="1"/>
</dbReference>
<keyword evidence="2" id="KW-0564">Palmitate</keyword>
<evidence type="ECO:0000256" key="1">
    <source>
        <dbReference type="ARBA" id="ARBA00005350"/>
    </source>
</evidence>
<comment type="caution">
    <text evidence="4">The sequence shown here is derived from an EMBL/GenBank/DDBJ whole genome shotgun (WGS) entry which is preliminary data.</text>
</comment>
<dbReference type="Proteomes" id="UP000094527">
    <property type="component" value="Unassembled WGS sequence"/>
</dbReference>
<evidence type="ECO:0000256" key="3">
    <source>
        <dbReference type="SAM" id="MobiDB-lite"/>
    </source>
</evidence>
<dbReference type="GO" id="GO:0005886">
    <property type="term" value="C:plasma membrane"/>
    <property type="evidence" value="ECO:0007669"/>
    <property type="project" value="TreeGrafter"/>
</dbReference>
<dbReference type="AlphaFoldDB" id="A0A1D2N191"/>
<name>A0A1D2N191_ORCCI</name>
<accession>A0A1D2N191</accession>
<keyword evidence="5" id="KW-1185">Reference proteome</keyword>
<sequence length="204" mass="22613">MADEQDSPEEGPHHQQQQHQQVQLSLSPGLEFLIPTQGLVIQQQIEWGEIMLGVNFNNKYHIVDDLGRRLFFAAENSDALSLICMGKCRPWNIILFNMQGHPVMSGKRESSCCCNGLCDNTVIVTSATGLVLGRLSQNSSCCTASWNIHDAEGNIILLLQGPECSIFCPGVATCYEASFEKSYHTSSLFPFEGHSLKFRQFGSI</sequence>
<comment type="cofactor">
    <cofactor evidence="2">
        <name>Ca(2+)</name>
        <dbReference type="ChEBI" id="CHEBI:29108"/>
    </cofactor>
</comment>
<dbReference type="STRING" id="48709.A0A1D2N191"/>
<keyword evidence="2" id="KW-0449">Lipoprotein</keyword>
<reference evidence="4 5" key="1">
    <citation type="journal article" date="2016" name="Genome Biol. Evol.">
        <title>Gene Family Evolution Reflects Adaptation to Soil Environmental Stressors in the Genome of the Collembolan Orchesella cincta.</title>
        <authorList>
            <person name="Faddeeva-Vakhrusheva A."/>
            <person name="Derks M.F."/>
            <person name="Anvar S.Y."/>
            <person name="Agamennone V."/>
            <person name="Suring W."/>
            <person name="Smit S."/>
            <person name="van Straalen N.M."/>
            <person name="Roelofs D."/>
        </authorList>
    </citation>
    <scope>NUCLEOTIDE SEQUENCE [LARGE SCALE GENOMIC DNA]</scope>
    <source>
        <tissue evidence="4">Mixed pool</tissue>
    </source>
</reference>
<comment type="function">
    <text evidence="2">May mediate accelerated ATP-independent bidirectional transbilayer migration of phospholipids upon binding calcium ions that results in a loss of phospholipid asymmetry in the plasma membrane.</text>
</comment>
<dbReference type="PANTHER" id="PTHR23248:SF9">
    <property type="entry name" value="PHOSPHOLIPID SCRAMBLASE"/>
    <property type="match status" value="1"/>
</dbReference>
<dbReference type="Pfam" id="PF03803">
    <property type="entry name" value="Scramblase"/>
    <property type="match status" value="1"/>
</dbReference>
<dbReference type="GO" id="GO:0017128">
    <property type="term" value="F:phospholipid scramblase activity"/>
    <property type="evidence" value="ECO:0007669"/>
    <property type="project" value="InterPro"/>
</dbReference>